<evidence type="ECO:0000313" key="2">
    <source>
        <dbReference type="Proteomes" id="UP001187192"/>
    </source>
</evidence>
<dbReference type="Proteomes" id="UP001187192">
    <property type="component" value="Unassembled WGS sequence"/>
</dbReference>
<organism evidence="1 2">
    <name type="scientific">Ficus carica</name>
    <name type="common">Common fig</name>
    <dbReference type="NCBI Taxonomy" id="3494"/>
    <lineage>
        <taxon>Eukaryota</taxon>
        <taxon>Viridiplantae</taxon>
        <taxon>Streptophyta</taxon>
        <taxon>Embryophyta</taxon>
        <taxon>Tracheophyta</taxon>
        <taxon>Spermatophyta</taxon>
        <taxon>Magnoliopsida</taxon>
        <taxon>eudicotyledons</taxon>
        <taxon>Gunneridae</taxon>
        <taxon>Pentapetalae</taxon>
        <taxon>rosids</taxon>
        <taxon>fabids</taxon>
        <taxon>Rosales</taxon>
        <taxon>Moraceae</taxon>
        <taxon>Ficeae</taxon>
        <taxon>Ficus</taxon>
    </lineage>
</organism>
<reference evidence="1" key="1">
    <citation type="submission" date="2023-07" db="EMBL/GenBank/DDBJ databases">
        <title>draft genome sequence of fig (Ficus carica).</title>
        <authorList>
            <person name="Takahashi T."/>
            <person name="Nishimura K."/>
        </authorList>
    </citation>
    <scope>NUCLEOTIDE SEQUENCE</scope>
</reference>
<evidence type="ECO:0000313" key="1">
    <source>
        <dbReference type="EMBL" id="GMN55120.1"/>
    </source>
</evidence>
<dbReference type="AlphaFoldDB" id="A0AA88DEI9"/>
<proteinExistence type="predicted"/>
<name>A0AA88DEI9_FICCA</name>
<gene>
    <name evidence="1" type="ORF">TIFTF001_024252</name>
</gene>
<comment type="caution">
    <text evidence="1">The sequence shown here is derived from an EMBL/GenBank/DDBJ whole genome shotgun (WGS) entry which is preliminary data.</text>
</comment>
<accession>A0AA88DEI9</accession>
<dbReference type="EMBL" id="BTGU01000055">
    <property type="protein sequence ID" value="GMN55120.1"/>
    <property type="molecule type" value="Genomic_DNA"/>
</dbReference>
<protein>
    <submittedName>
        <fullName evidence="1">Uncharacterized protein</fullName>
    </submittedName>
</protein>
<sequence length="151" mass="15911">MTKCDWDFDATKLLPSAAAVVAHTISIPQFPPTTGSYERNNICIHPGKGVLSKCVFIGTAGAADVDEGISPYALKAVAAGKLPVETPEELAFDLTASELSEKVIAVEAEVVIAGQEQREGVSSDVRVFDTKHKEAVAELAAVEMQGRGLSL</sequence>
<keyword evidence="2" id="KW-1185">Reference proteome</keyword>